<dbReference type="PANTHER" id="PTHR36302">
    <property type="entry name" value="BLR7088 PROTEIN"/>
    <property type="match status" value="1"/>
</dbReference>
<feature type="signal peptide" evidence="1">
    <location>
        <begin position="1"/>
        <end position="23"/>
    </location>
</feature>
<evidence type="ECO:0008006" key="4">
    <source>
        <dbReference type="Google" id="ProtNLM"/>
    </source>
</evidence>
<dbReference type="InterPro" id="IPR036182">
    <property type="entry name" value="PCuAC_sf"/>
</dbReference>
<dbReference type="AlphaFoldDB" id="A0A1M5ZMU6"/>
<keyword evidence="3" id="KW-1185">Reference proteome</keyword>
<proteinExistence type="predicted"/>
<dbReference type="Pfam" id="PF04314">
    <property type="entry name" value="PCuAC"/>
    <property type="match status" value="1"/>
</dbReference>
<accession>A0A1M5ZMU6</accession>
<keyword evidence="1" id="KW-0732">Signal</keyword>
<dbReference type="InterPro" id="IPR058248">
    <property type="entry name" value="Lxx211020-like"/>
</dbReference>
<name>A0A1M5ZMU6_9BURK</name>
<sequence length="158" mass="17024">MSKILMQAGIAVCALCIAAAAQAQVTVEEPWVRATVEQQNATGAFMRLSSKADTTLVQADSPVAKHVEIHEMAMENDVMKMRQISGISLAAGQQVELKPGSYHIMLIDLNQQVREGDHIPLALTFEGADGKRETINIEAPARPLASNSTGHGHQSRKP</sequence>
<gene>
    <name evidence="2" type="ORF">SAMN04488135_11649</name>
</gene>
<evidence type="ECO:0000313" key="3">
    <source>
        <dbReference type="Proteomes" id="UP000184226"/>
    </source>
</evidence>
<evidence type="ECO:0000313" key="2">
    <source>
        <dbReference type="EMBL" id="SHI25511.1"/>
    </source>
</evidence>
<evidence type="ECO:0000256" key="1">
    <source>
        <dbReference type="SAM" id="SignalP"/>
    </source>
</evidence>
<organism evidence="2 3">
    <name type="scientific">Pollutimonas bauzanensis</name>
    <dbReference type="NCBI Taxonomy" id="658167"/>
    <lineage>
        <taxon>Bacteria</taxon>
        <taxon>Pseudomonadati</taxon>
        <taxon>Pseudomonadota</taxon>
        <taxon>Betaproteobacteria</taxon>
        <taxon>Burkholderiales</taxon>
        <taxon>Alcaligenaceae</taxon>
        <taxon>Pollutimonas</taxon>
    </lineage>
</organism>
<dbReference type="RefSeq" id="WP_245801352.1">
    <property type="nucleotide sequence ID" value="NZ_FQXE01000016.1"/>
</dbReference>
<reference evidence="2 3" key="1">
    <citation type="submission" date="2016-11" db="EMBL/GenBank/DDBJ databases">
        <authorList>
            <person name="Jaros S."/>
            <person name="Januszkiewicz K."/>
            <person name="Wedrychowicz H."/>
        </authorList>
    </citation>
    <scope>NUCLEOTIDE SEQUENCE [LARGE SCALE GENOMIC DNA]</scope>
    <source>
        <strain evidence="2 3">CGMCC 1.10190</strain>
    </source>
</reference>
<protein>
    <recommendedName>
        <fullName evidence="4">Copper(I)-binding protein</fullName>
    </recommendedName>
</protein>
<dbReference type="EMBL" id="FQXE01000016">
    <property type="protein sequence ID" value="SHI25511.1"/>
    <property type="molecule type" value="Genomic_DNA"/>
</dbReference>
<dbReference type="SUPFAM" id="SSF110087">
    <property type="entry name" value="DR1885-like metal-binding protein"/>
    <property type="match status" value="1"/>
</dbReference>
<dbReference type="STRING" id="658167.SAMN04488135_11649"/>
<feature type="chain" id="PRO_5011979814" description="Copper(I)-binding protein" evidence="1">
    <location>
        <begin position="24"/>
        <end position="158"/>
    </location>
</feature>
<dbReference type="InterPro" id="IPR007410">
    <property type="entry name" value="LpqE-like"/>
</dbReference>
<dbReference type="PANTHER" id="PTHR36302:SF1">
    <property type="entry name" value="COPPER CHAPERONE PCU(A)C"/>
    <property type="match status" value="1"/>
</dbReference>
<dbReference type="Gene3D" id="2.60.40.1890">
    <property type="entry name" value="PCu(A)C copper chaperone"/>
    <property type="match status" value="1"/>
</dbReference>
<dbReference type="Proteomes" id="UP000184226">
    <property type="component" value="Unassembled WGS sequence"/>
</dbReference>